<protein>
    <submittedName>
        <fullName evidence="1">Uncharacterized protein</fullName>
    </submittedName>
</protein>
<dbReference type="EMBL" id="SNYJ01000007">
    <property type="protein sequence ID" value="TDQ39757.1"/>
    <property type="molecule type" value="Genomic_DNA"/>
</dbReference>
<organism evidence="1 2">
    <name type="scientific">Aureibacillus halotolerans</name>
    <dbReference type="NCBI Taxonomy" id="1508390"/>
    <lineage>
        <taxon>Bacteria</taxon>
        <taxon>Bacillati</taxon>
        <taxon>Bacillota</taxon>
        <taxon>Bacilli</taxon>
        <taxon>Bacillales</taxon>
        <taxon>Bacillaceae</taxon>
        <taxon>Aureibacillus</taxon>
    </lineage>
</organism>
<evidence type="ECO:0000313" key="1">
    <source>
        <dbReference type="EMBL" id="TDQ39757.1"/>
    </source>
</evidence>
<dbReference type="Proteomes" id="UP000295632">
    <property type="component" value="Unassembled WGS sequence"/>
</dbReference>
<dbReference type="AlphaFoldDB" id="A0A4V3D5E7"/>
<name>A0A4V3D5E7_9BACI</name>
<dbReference type="RefSeq" id="WP_166639251.1">
    <property type="nucleotide sequence ID" value="NZ_SNYJ01000007.1"/>
</dbReference>
<accession>A0A4V3D5E7</accession>
<comment type="caution">
    <text evidence="1">The sequence shown here is derived from an EMBL/GenBank/DDBJ whole genome shotgun (WGS) entry which is preliminary data.</text>
</comment>
<proteinExistence type="predicted"/>
<evidence type="ECO:0000313" key="2">
    <source>
        <dbReference type="Proteomes" id="UP000295632"/>
    </source>
</evidence>
<sequence>MNREQSNVKFVTHTVGDSEEFSLELFHTAEDVASGKPHKTLRSIDELLDFNDALGE</sequence>
<gene>
    <name evidence="1" type="ORF">EV213_107124</name>
</gene>
<reference evidence="1 2" key="1">
    <citation type="submission" date="2019-03" db="EMBL/GenBank/DDBJ databases">
        <title>Genomic Encyclopedia of Type Strains, Phase IV (KMG-IV): sequencing the most valuable type-strain genomes for metagenomic binning, comparative biology and taxonomic classification.</title>
        <authorList>
            <person name="Goeker M."/>
        </authorList>
    </citation>
    <scope>NUCLEOTIDE SEQUENCE [LARGE SCALE GENOMIC DNA]</scope>
    <source>
        <strain evidence="1 2">DSM 28697</strain>
    </source>
</reference>
<keyword evidence="2" id="KW-1185">Reference proteome</keyword>